<dbReference type="Proteomes" id="UP000805841">
    <property type="component" value="Unassembled WGS sequence"/>
</dbReference>
<dbReference type="RefSeq" id="WP_190423683.1">
    <property type="nucleotide sequence ID" value="NZ_JAAOCA010000026.1"/>
</dbReference>
<evidence type="ECO:0000256" key="1">
    <source>
        <dbReference type="SAM" id="Phobius"/>
    </source>
</evidence>
<accession>A0ABR7Z5Z8</accession>
<protein>
    <submittedName>
        <fullName evidence="2">Uncharacterized protein</fullName>
    </submittedName>
</protein>
<keyword evidence="1" id="KW-1133">Transmembrane helix</keyword>
<evidence type="ECO:0000313" key="2">
    <source>
        <dbReference type="EMBL" id="MBD1600931.1"/>
    </source>
</evidence>
<keyword evidence="3" id="KW-1185">Reference proteome</keyword>
<feature type="transmembrane region" description="Helical" evidence="1">
    <location>
        <begin position="38"/>
        <end position="56"/>
    </location>
</feature>
<dbReference type="EMBL" id="JAAOCA010000026">
    <property type="protein sequence ID" value="MBD1600931.1"/>
    <property type="molecule type" value="Genomic_DNA"/>
</dbReference>
<sequence length="62" mass="7064">MTQKQRLKYSVLIAVAVLVIMLGLTWLQTHNLITEQVYKYLAITVAVLVVVLNGILRRKVKV</sequence>
<name>A0ABR7Z5Z8_9PSED</name>
<proteinExistence type="predicted"/>
<gene>
    <name evidence="2" type="ORF">HAQ05_19820</name>
</gene>
<keyword evidence="1" id="KW-0472">Membrane</keyword>
<reference evidence="2 3" key="1">
    <citation type="journal article" date="2020" name="Insects">
        <title>Bacteria Belonging to Pseudomonas typographi sp. nov. from the Bark Beetle Ips typographus Have Genomic Potential to Aid in the Host Ecology.</title>
        <authorList>
            <person name="Peral-Aranega E."/>
            <person name="Saati-Santamaria Z."/>
            <person name="Kolarik M."/>
            <person name="Rivas R."/>
            <person name="Garcia-Fraile P."/>
        </authorList>
    </citation>
    <scope>NUCLEOTIDE SEQUENCE [LARGE SCALE GENOMIC DNA]</scope>
    <source>
        <strain evidence="2 3">CA3A</strain>
    </source>
</reference>
<evidence type="ECO:0000313" key="3">
    <source>
        <dbReference type="Proteomes" id="UP000805841"/>
    </source>
</evidence>
<comment type="caution">
    <text evidence="2">The sequence shown here is derived from an EMBL/GenBank/DDBJ whole genome shotgun (WGS) entry which is preliminary data.</text>
</comment>
<keyword evidence="1" id="KW-0812">Transmembrane</keyword>
<feature type="transmembrane region" description="Helical" evidence="1">
    <location>
        <begin position="7"/>
        <end position="26"/>
    </location>
</feature>
<organism evidence="2 3">
    <name type="scientific">Pseudomonas typographi</name>
    <dbReference type="NCBI Taxonomy" id="2715964"/>
    <lineage>
        <taxon>Bacteria</taxon>
        <taxon>Pseudomonadati</taxon>
        <taxon>Pseudomonadota</taxon>
        <taxon>Gammaproteobacteria</taxon>
        <taxon>Pseudomonadales</taxon>
        <taxon>Pseudomonadaceae</taxon>
        <taxon>Pseudomonas</taxon>
    </lineage>
</organism>